<accession>A0A0E9V0N3</accession>
<evidence type="ECO:0000313" key="2">
    <source>
        <dbReference type="EMBL" id="JAH70778.1"/>
    </source>
</evidence>
<evidence type="ECO:0000256" key="1">
    <source>
        <dbReference type="SAM" id="MobiDB-lite"/>
    </source>
</evidence>
<feature type="region of interest" description="Disordered" evidence="1">
    <location>
        <begin position="1"/>
        <end position="43"/>
    </location>
</feature>
<protein>
    <submittedName>
        <fullName evidence="2">Uncharacterized protein</fullName>
    </submittedName>
</protein>
<reference evidence="2" key="1">
    <citation type="submission" date="2014-11" db="EMBL/GenBank/DDBJ databases">
        <authorList>
            <person name="Amaro Gonzalez C."/>
        </authorList>
    </citation>
    <scope>NUCLEOTIDE SEQUENCE</scope>
</reference>
<dbReference type="AlphaFoldDB" id="A0A0E9V0N3"/>
<name>A0A0E9V0N3_ANGAN</name>
<reference evidence="2" key="2">
    <citation type="journal article" date="2015" name="Fish Shellfish Immunol.">
        <title>Early steps in the European eel (Anguilla anguilla)-Vibrio vulnificus interaction in the gills: Role of the RtxA13 toxin.</title>
        <authorList>
            <person name="Callol A."/>
            <person name="Pajuelo D."/>
            <person name="Ebbesson L."/>
            <person name="Teles M."/>
            <person name="MacKenzie S."/>
            <person name="Amaro C."/>
        </authorList>
    </citation>
    <scope>NUCLEOTIDE SEQUENCE</scope>
</reference>
<sequence>MSQVVSGEDTVPLAHCQSQQKEKTKHCKEERSGLRKPLNSLNQ</sequence>
<dbReference type="EMBL" id="GBXM01037799">
    <property type="protein sequence ID" value="JAH70778.1"/>
    <property type="molecule type" value="Transcribed_RNA"/>
</dbReference>
<organism evidence="2">
    <name type="scientific">Anguilla anguilla</name>
    <name type="common">European freshwater eel</name>
    <name type="synonym">Muraena anguilla</name>
    <dbReference type="NCBI Taxonomy" id="7936"/>
    <lineage>
        <taxon>Eukaryota</taxon>
        <taxon>Metazoa</taxon>
        <taxon>Chordata</taxon>
        <taxon>Craniata</taxon>
        <taxon>Vertebrata</taxon>
        <taxon>Euteleostomi</taxon>
        <taxon>Actinopterygii</taxon>
        <taxon>Neopterygii</taxon>
        <taxon>Teleostei</taxon>
        <taxon>Anguilliformes</taxon>
        <taxon>Anguillidae</taxon>
        <taxon>Anguilla</taxon>
    </lineage>
</organism>
<proteinExistence type="predicted"/>